<dbReference type="FunFam" id="3.90.226.10:FF:000019">
    <property type="entry name" value="Enoyl-CoA hydratase, mitochondrial"/>
    <property type="match status" value="1"/>
</dbReference>
<comment type="caution">
    <text evidence="8">The sequence shown here is derived from an EMBL/GenBank/DDBJ whole genome shotgun (WGS) entry which is preliminary data.</text>
</comment>
<gene>
    <name evidence="8" type="ORF">BT67DRAFT_437606</name>
</gene>
<dbReference type="SUPFAM" id="SSF52096">
    <property type="entry name" value="ClpP/crotonase"/>
    <property type="match status" value="1"/>
</dbReference>
<accession>A0AAN6USL2</accession>
<dbReference type="PROSITE" id="PS00166">
    <property type="entry name" value="ENOYL_COA_HYDRATASE"/>
    <property type="match status" value="1"/>
</dbReference>
<dbReference type="InterPro" id="IPR001753">
    <property type="entry name" value="Enoyl-CoA_hydra/iso"/>
</dbReference>
<evidence type="ECO:0000256" key="5">
    <source>
        <dbReference type="ARBA" id="ARBA00023239"/>
    </source>
</evidence>
<dbReference type="EC" id="4.2.1.17" evidence="2"/>
<reference evidence="8" key="2">
    <citation type="submission" date="2023-05" db="EMBL/GenBank/DDBJ databases">
        <authorList>
            <consortium name="Lawrence Berkeley National Laboratory"/>
            <person name="Steindorff A."/>
            <person name="Hensen N."/>
            <person name="Bonometti L."/>
            <person name="Westerberg I."/>
            <person name="Brannstrom I.O."/>
            <person name="Guillou S."/>
            <person name="Cros-Aarteil S."/>
            <person name="Calhoun S."/>
            <person name="Haridas S."/>
            <person name="Kuo A."/>
            <person name="Mondo S."/>
            <person name="Pangilinan J."/>
            <person name="Riley R."/>
            <person name="Labutti K."/>
            <person name="Andreopoulos B."/>
            <person name="Lipzen A."/>
            <person name="Chen C."/>
            <person name="Yanf M."/>
            <person name="Daum C."/>
            <person name="Ng V."/>
            <person name="Clum A."/>
            <person name="Ohm R."/>
            <person name="Martin F."/>
            <person name="Silar P."/>
            <person name="Natvig D."/>
            <person name="Lalanne C."/>
            <person name="Gautier V."/>
            <person name="Ament-Velasquez S.L."/>
            <person name="Kruys A."/>
            <person name="Hutchinson M.I."/>
            <person name="Powell A.J."/>
            <person name="Barry K."/>
            <person name="Miller A.N."/>
            <person name="Grigoriev I.V."/>
            <person name="Debuchy R."/>
            <person name="Gladieux P."/>
            <person name="Thoren M.H."/>
            <person name="Johannesson H."/>
        </authorList>
    </citation>
    <scope>NUCLEOTIDE SEQUENCE</scope>
    <source>
        <strain evidence="8">CBS 123565</strain>
    </source>
</reference>
<dbReference type="GO" id="GO:0006635">
    <property type="term" value="P:fatty acid beta-oxidation"/>
    <property type="evidence" value="ECO:0007669"/>
    <property type="project" value="TreeGrafter"/>
</dbReference>
<evidence type="ECO:0000313" key="8">
    <source>
        <dbReference type="EMBL" id="KAK4138283.1"/>
    </source>
</evidence>
<evidence type="ECO:0000256" key="7">
    <source>
        <dbReference type="RuleBase" id="RU003707"/>
    </source>
</evidence>
<comment type="similarity">
    <text evidence="1 7">Belongs to the enoyl-CoA hydratase/isomerase family.</text>
</comment>
<dbReference type="EMBL" id="MU853401">
    <property type="protein sequence ID" value="KAK4138283.1"/>
    <property type="molecule type" value="Genomic_DNA"/>
</dbReference>
<evidence type="ECO:0000256" key="4">
    <source>
        <dbReference type="ARBA" id="ARBA00023098"/>
    </source>
</evidence>
<reference evidence="8" key="1">
    <citation type="journal article" date="2023" name="Mol. Phylogenet. Evol.">
        <title>Genome-scale phylogeny and comparative genomics of the fungal order Sordariales.</title>
        <authorList>
            <person name="Hensen N."/>
            <person name="Bonometti L."/>
            <person name="Westerberg I."/>
            <person name="Brannstrom I.O."/>
            <person name="Guillou S."/>
            <person name="Cros-Aarteil S."/>
            <person name="Calhoun S."/>
            <person name="Haridas S."/>
            <person name="Kuo A."/>
            <person name="Mondo S."/>
            <person name="Pangilinan J."/>
            <person name="Riley R."/>
            <person name="LaButti K."/>
            <person name="Andreopoulos B."/>
            <person name="Lipzen A."/>
            <person name="Chen C."/>
            <person name="Yan M."/>
            <person name="Daum C."/>
            <person name="Ng V."/>
            <person name="Clum A."/>
            <person name="Steindorff A."/>
            <person name="Ohm R.A."/>
            <person name="Martin F."/>
            <person name="Silar P."/>
            <person name="Natvig D.O."/>
            <person name="Lalanne C."/>
            <person name="Gautier V."/>
            <person name="Ament-Velasquez S.L."/>
            <person name="Kruys A."/>
            <person name="Hutchinson M.I."/>
            <person name="Powell A.J."/>
            <person name="Barry K."/>
            <person name="Miller A.N."/>
            <person name="Grigoriev I.V."/>
            <person name="Debuchy R."/>
            <person name="Gladieux P."/>
            <person name="Hiltunen Thoren M."/>
            <person name="Johannesson H."/>
        </authorList>
    </citation>
    <scope>NUCLEOTIDE SEQUENCE</scope>
    <source>
        <strain evidence="8">CBS 123565</strain>
    </source>
</reference>
<dbReference type="FunFam" id="1.10.12.10:FF:000001">
    <property type="entry name" value="Probable enoyl-CoA hydratase, mitochondrial"/>
    <property type="match status" value="1"/>
</dbReference>
<sequence length="299" mass="31943">MSSAAAARFNALRNVRSVASRFQATSLPQVARSFSASARRSYEYIEVSEPRPGVGQVTLNRPKALNALCTPLIVELNAALREFQQSPTVAAIVLTGSAKAFAAGADIKEMAPLAFSEAYTTSFIESWSELTTALKKPLIAAVSGHALGGGCELALMADVLYCTTTANFGQPEIKLGTIPGAGGSQRLTRAVGKSKAMELILTGKSFSGEEAERWGVAARVFPSHEALMEGALKTAETIAGYSKVAVQAAKEVVNKSQDLPLRDGVEFERRVFHSLFGSQDQKIGMKAFAEKKKAEWSHQ</sequence>
<dbReference type="PANTHER" id="PTHR11941">
    <property type="entry name" value="ENOYL-COA HYDRATASE-RELATED"/>
    <property type="match status" value="1"/>
</dbReference>
<evidence type="ECO:0000256" key="1">
    <source>
        <dbReference type="ARBA" id="ARBA00005254"/>
    </source>
</evidence>
<dbReference type="InterPro" id="IPR018376">
    <property type="entry name" value="Enoyl-CoA_hyd/isom_CS"/>
</dbReference>
<dbReference type="GO" id="GO:0005739">
    <property type="term" value="C:mitochondrion"/>
    <property type="evidence" value="ECO:0007669"/>
    <property type="project" value="TreeGrafter"/>
</dbReference>
<dbReference type="Proteomes" id="UP001304895">
    <property type="component" value="Unassembled WGS sequence"/>
</dbReference>
<keyword evidence="3" id="KW-0276">Fatty acid metabolism</keyword>
<dbReference type="InterPro" id="IPR029045">
    <property type="entry name" value="ClpP/crotonase-like_dom_sf"/>
</dbReference>
<dbReference type="Gene3D" id="1.10.12.10">
    <property type="entry name" value="Lyase 2-enoyl-coa Hydratase, Chain A, domain 2"/>
    <property type="match status" value="1"/>
</dbReference>
<evidence type="ECO:0000256" key="3">
    <source>
        <dbReference type="ARBA" id="ARBA00022832"/>
    </source>
</evidence>
<dbReference type="AlphaFoldDB" id="A0AAN6USL2"/>
<protein>
    <recommendedName>
        <fullName evidence="6">Probable enoyl-CoA hydratase, mitochondrial</fullName>
        <ecNumber evidence="2">4.2.1.17</ecNumber>
    </recommendedName>
</protein>
<proteinExistence type="inferred from homology"/>
<keyword evidence="9" id="KW-1185">Reference proteome</keyword>
<dbReference type="InterPro" id="IPR014748">
    <property type="entry name" value="Enoyl-CoA_hydra_C"/>
</dbReference>
<dbReference type="PANTHER" id="PTHR11941:SF54">
    <property type="entry name" value="ENOYL-COA HYDRATASE, MITOCHONDRIAL"/>
    <property type="match status" value="1"/>
</dbReference>
<evidence type="ECO:0000256" key="2">
    <source>
        <dbReference type="ARBA" id="ARBA00012076"/>
    </source>
</evidence>
<evidence type="ECO:0000256" key="6">
    <source>
        <dbReference type="ARBA" id="ARBA00073937"/>
    </source>
</evidence>
<dbReference type="Gene3D" id="3.90.226.10">
    <property type="entry name" value="2-enoyl-CoA Hydratase, Chain A, domain 1"/>
    <property type="match status" value="1"/>
</dbReference>
<keyword evidence="4" id="KW-0443">Lipid metabolism</keyword>
<dbReference type="Pfam" id="PF00378">
    <property type="entry name" value="ECH_1"/>
    <property type="match status" value="1"/>
</dbReference>
<evidence type="ECO:0000313" key="9">
    <source>
        <dbReference type="Proteomes" id="UP001304895"/>
    </source>
</evidence>
<keyword evidence="5" id="KW-0456">Lyase</keyword>
<dbReference type="GO" id="GO:0004300">
    <property type="term" value="F:enoyl-CoA hydratase activity"/>
    <property type="evidence" value="ECO:0007669"/>
    <property type="project" value="UniProtKB-EC"/>
</dbReference>
<organism evidence="8 9">
    <name type="scientific">Trichocladium antarcticum</name>
    <dbReference type="NCBI Taxonomy" id="1450529"/>
    <lineage>
        <taxon>Eukaryota</taxon>
        <taxon>Fungi</taxon>
        <taxon>Dikarya</taxon>
        <taxon>Ascomycota</taxon>
        <taxon>Pezizomycotina</taxon>
        <taxon>Sordariomycetes</taxon>
        <taxon>Sordariomycetidae</taxon>
        <taxon>Sordariales</taxon>
        <taxon>Chaetomiaceae</taxon>
        <taxon>Trichocladium</taxon>
    </lineage>
</organism>
<name>A0AAN6USL2_9PEZI</name>
<dbReference type="CDD" id="cd06558">
    <property type="entry name" value="crotonase-like"/>
    <property type="match status" value="1"/>
</dbReference>